<accession>A0AAN6ZHZ0</accession>
<reference evidence="2" key="2">
    <citation type="submission" date="2023-05" db="EMBL/GenBank/DDBJ databases">
        <authorList>
            <consortium name="Lawrence Berkeley National Laboratory"/>
            <person name="Steindorff A."/>
            <person name="Hensen N."/>
            <person name="Bonometti L."/>
            <person name="Westerberg I."/>
            <person name="Brannstrom I.O."/>
            <person name="Guillou S."/>
            <person name="Cros-Aarteil S."/>
            <person name="Calhoun S."/>
            <person name="Haridas S."/>
            <person name="Kuo A."/>
            <person name="Mondo S."/>
            <person name="Pangilinan J."/>
            <person name="Riley R."/>
            <person name="Labutti K."/>
            <person name="Andreopoulos B."/>
            <person name="Lipzen A."/>
            <person name="Chen C."/>
            <person name="Yanf M."/>
            <person name="Daum C."/>
            <person name="Ng V."/>
            <person name="Clum A."/>
            <person name="Ohm R."/>
            <person name="Martin F."/>
            <person name="Silar P."/>
            <person name="Natvig D."/>
            <person name="Lalanne C."/>
            <person name="Gautier V."/>
            <person name="Ament-Velasquez S.L."/>
            <person name="Kruys A."/>
            <person name="Hutchinson M.I."/>
            <person name="Powell A.J."/>
            <person name="Barry K."/>
            <person name="Miller A.N."/>
            <person name="Grigoriev I.V."/>
            <person name="Debuchy R."/>
            <person name="Gladieux P."/>
            <person name="Thoren M.H."/>
            <person name="Johannesson H."/>
        </authorList>
    </citation>
    <scope>NUCLEOTIDE SEQUENCE</scope>
    <source>
        <strain evidence="2">CBS 123565</strain>
    </source>
</reference>
<dbReference type="EMBL" id="MU853401">
    <property type="protein sequence ID" value="KAK4138578.1"/>
    <property type="molecule type" value="Genomic_DNA"/>
</dbReference>
<feature type="compositionally biased region" description="Pro residues" evidence="1">
    <location>
        <begin position="99"/>
        <end position="109"/>
    </location>
</feature>
<comment type="caution">
    <text evidence="2">The sequence shown here is derived from an EMBL/GenBank/DDBJ whole genome shotgun (WGS) entry which is preliminary data.</text>
</comment>
<dbReference type="AlphaFoldDB" id="A0AAN6ZHZ0"/>
<protein>
    <submittedName>
        <fullName evidence="2">Uncharacterized protein</fullName>
    </submittedName>
</protein>
<feature type="compositionally biased region" description="Basic and acidic residues" evidence="1">
    <location>
        <begin position="31"/>
        <end position="60"/>
    </location>
</feature>
<keyword evidence="3" id="KW-1185">Reference proteome</keyword>
<feature type="compositionally biased region" description="Basic and acidic residues" evidence="1">
    <location>
        <begin position="72"/>
        <end position="87"/>
    </location>
</feature>
<reference evidence="2" key="1">
    <citation type="journal article" date="2023" name="Mol. Phylogenet. Evol.">
        <title>Genome-scale phylogeny and comparative genomics of the fungal order Sordariales.</title>
        <authorList>
            <person name="Hensen N."/>
            <person name="Bonometti L."/>
            <person name="Westerberg I."/>
            <person name="Brannstrom I.O."/>
            <person name="Guillou S."/>
            <person name="Cros-Aarteil S."/>
            <person name="Calhoun S."/>
            <person name="Haridas S."/>
            <person name="Kuo A."/>
            <person name="Mondo S."/>
            <person name="Pangilinan J."/>
            <person name="Riley R."/>
            <person name="LaButti K."/>
            <person name="Andreopoulos B."/>
            <person name="Lipzen A."/>
            <person name="Chen C."/>
            <person name="Yan M."/>
            <person name="Daum C."/>
            <person name="Ng V."/>
            <person name="Clum A."/>
            <person name="Steindorff A."/>
            <person name="Ohm R.A."/>
            <person name="Martin F."/>
            <person name="Silar P."/>
            <person name="Natvig D.O."/>
            <person name="Lalanne C."/>
            <person name="Gautier V."/>
            <person name="Ament-Velasquez S.L."/>
            <person name="Kruys A."/>
            <person name="Hutchinson M.I."/>
            <person name="Powell A.J."/>
            <person name="Barry K."/>
            <person name="Miller A.N."/>
            <person name="Grigoriev I.V."/>
            <person name="Debuchy R."/>
            <person name="Gladieux P."/>
            <person name="Hiltunen Thoren M."/>
            <person name="Johannesson H."/>
        </authorList>
    </citation>
    <scope>NUCLEOTIDE SEQUENCE</scope>
    <source>
        <strain evidence="2">CBS 123565</strain>
    </source>
</reference>
<gene>
    <name evidence="2" type="ORF">BT67DRAFT_437904</name>
</gene>
<evidence type="ECO:0000256" key="1">
    <source>
        <dbReference type="SAM" id="MobiDB-lite"/>
    </source>
</evidence>
<feature type="compositionally biased region" description="Basic residues" evidence="1">
    <location>
        <begin position="61"/>
        <end position="71"/>
    </location>
</feature>
<evidence type="ECO:0000313" key="3">
    <source>
        <dbReference type="Proteomes" id="UP001304895"/>
    </source>
</evidence>
<dbReference type="Proteomes" id="UP001304895">
    <property type="component" value="Unassembled WGS sequence"/>
</dbReference>
<feature type="region of interest" description="Disordered" evidence="1">
    <location>
        <begin position="11"/>
        <end position="118"/>
    </location>
</feature>
<sequence length="118" mass="13393">MAKQFEILIIYGRDATAADRPCNVPTQTRAGQDRTGPEPSRDKSKTRNRMRRGDGDETGYRIHRLTSRVVKRKQEENSSRRTKEERGGPILAPDLYSDPPTPVPAPPNPETWSIRSLH</sequence>
<organism evidence="2 3">
    <name type="scientific">Trichocladium antarcticum</name>
    <dbReference type="NCBI Taxonomy" id="1450529"/>
    <lineage>
        <taxon>Eukaryota</taxon>
        <taxon>Fungi</taxon>
        <taxon>Dikarya</taxon>
        <taxon>Ascomycota</taxon>
        <taxon>Pezizomycotina</taxon>
        <taxon>Sordariomycetes</taxon>
        <taxon>Sordariomycetidae</taxon>
        <taxon>Sordariales</taxon>
        <taxon>Chaetomiaceae</taxon>
        <taxon>Trichocladium</taxon>
    </lineage>
</organism>
<evidence type="ECO:0000313" key="2">
    <source>
        <dbReference type="EMBL" id="KAK4138578.1"/>
    </source>
</evidence>
<proteinExistence type="predicted"/>
<name>A0AAN6ZHZ0_9PEZI</name>